<dbReference type="SUPFAM" id="SSF54427">
    <property type="entry name" value="NTF2-like"/>
    <property type="match status" value="1"/>
</dbReference>
<gene>
    <name evidence="2" type="ORF">K4G66_09845</name>
</gene>
<organism evidence="2">
    <name type="scientific">Roseihalotalea indica</name>
    <dbReference type="NCBI Taxonomy" id="2867963"/>
    <lineage>
        <taxon>Bacteria</taxon>
        <taxon>Pseudomonadati</taxon>
        <taxon>Bacteroidota</taxon>
        <taxon>Cytophagia</taxon>
        <taxon>Cytophagales</taxon>
        <taxon>Catalimonadaceae</taxon>
        <taxon>Roseihalotalea</taxon>
    </lineage>
</organism>
<dbReference type="Pfam" id="PF14534">
    <property type="entry name" value="DUF4440"/>
    <property type="match status" value="1"/>
</dbReference>
<proteinExistence type="predicted"/>
<protein>
    <submittedName>
        <fullName evidence="2">Nuclear transport factor 2 family protein</fullName>
    </submittedName>
</protein>
<accession>A0AA49GSV6</accession>
<reference evidence="2" key="1">
    <citation type="journal article" date="2023" name="Comput. Struct. Biotechnol. J.">
        <title>Discovery of a novel marine Bacteroidetes with a rich repertoire of carbohydrate-active enzymes.</title>
        <authorList>
            <person name="Chen B."/>
            <person name="Liu G."/>
            <person name="Chen Q."/>
            <person name="Wang H."/>
            <person name="Liu L."/>
            <person name="Tang K."/>
        </authorList>
    </citation>
    <scope>NUCLEOTIDE SEQUENCE</scope>
    <source>
        <strain evidence="2">TK19036</strain>
    </source>
</reference>
<evidence type="ECO:0000313" key="2">
    <source>
        <dbReference type="EMBL" id="WKN39003.1"/>
    </source>
</evidence>
<name>A0AA49GSV6_9BACT</name>
<sequence length="143" mass="16186">MKKLLLVLIACLGVHIIYGQSSLESSILALEKSRFDAMVRKDINKLNSLISDDLCYVHSNGKVDTKESFIGAIEAGSSSYDDITVEKANVRIYENTAIINGECTYHRKKEDGSPDNVQLRYTNVYVKQNGEWQMVSWQSYRIS</sequence>
<dbReference type="Gene3D" id="3.10.450.50">
    <property type="match status" value="1"/>
</dbReference>
<dbReference type="EMBL" id="CP120682">
    <property type="protein sequence ID" value="WKN39003.1"/>
    <property type="molecule type" value="Genomic_DNA"/>
</dbReference>
<feature type="domain" description="DUF4440" evidence="1">
    <location>
        <begin position="27"/>
        <end position="134"/>
    </location>
</feature>
<reference evidence="2" key="2">
    <citation type="journal article" date="2024" name="Antonie Van Leeuwenhoek">
        <title>Roseihalotalea indica gen. nov., sp. nov., a halophilic Bacteroidetes from mesopelagic Southwest Indian Ocean with higher carbohydrate metabolic potential.</title>
        <authorList>
            <person name="Chen B."/>
            <person name="Zhang M."/>
            <person name="Lin D."/>
            <person name="Ye J."/>
            <person name="Tang K."/>
        </authorList>
    </citation>
    <scope>NUCLEOTIDE SEQUENCE</scope>
    <source>
        <strain evidence="2">TK19036</strain>
    </source>
</reference>
<dbReference type="InterPro" id="IPR032710">
    <property type="entry name" value="NTF2-like_dom_sf"/>
</dbReference>
<dbReference type="InterPro" id="IPR027843">
    <property type="entry name" value="DUF4440"/>
</dbReference>
<dbReference type="AlphaFoldDB" id="A0AA49GSV6"/>
<evidence type="ECO:0000259" key="1">
    <source>
        <dbReference type="Pfam" id="PF14534"/>
    </source>
</evidence>